<feature type="transmembrane region" description="Helical" evidence="7">
    <location>
        <begin position="210"/>
        <end position="230"/>
    </location>
</feature>
<keyword evidence="10" id="KW-1185">Reference proteome</keyword>
<feature type="transmembrane region" description="Helical" evidence="7">
    <location>
        <begin position="92"/>
        <end position="118"/>
    </location>
</feature>
<dbReference type="InterPro" id="IPR049326">
    <property type="entry name" value="Rhodopsin_dom_fungi"/>
</dbReference>
<comment type="similarity">
    <text evidence="5">Belongs to the SAT4 family.</text>
</comment>
<feature type="transmembrane region" description="Helical" evidence="7">
    <location>
        <begin position="250"/>
        <end position="268"/>
    </location>
</feature>
<name>A0A6G1II63_9PLEO</name>
<feature type="transmembrane region" description="Helical" evidence="7">
    <location>
        <begin position="174"/>
        <end position="198"/>
    </location>
</feature>
<dbReference type="Pfam" id="PF20684">
    <property type="entry name" value="Fung_rhodopsin"/>
    <property type="match status" value="1"/>
</dbReference>
<evidence type="ECO:0000313" key="9">
    <source>
        <dbReference type="EMBL" id="KAF2677641.1"/>
    </source>
</evidence>
<comment type="subcellular location">
    <subcellularLocation>
        <location evidence="1">Membrane</location>
        <topology evidence="1">Multi-pass membrane protein</topology>
    </subcellularLocation>
</comment>
<dbReference type="EMBL" id="MU005620">
    <property type="protein sequence ID" value="KAF2677641.1"/>
    <property type="molecule type" value="Genomic_DNA"/>
</dbReference>
<evidence type="ECO:0000259" key="8">
    <source>
        <dbReference type="Pfam" id="PF20684"/>
    </source>
</evidence>
<evidence type="ECO:0000256" key="6">
    <source>
        <dbReference type="SAM" id="MobiDB-lite"/>
    </source>
</evidence>
<evidence type="ECO:0000256" key="3">
    <source>
        <dbReference type="ARBA" id="ARBA00022989"/>
    </source>
</evidence>
<feature type="transmembrane region" description="Helical" evidence="7">
    <location>
        <begin position="18"/>
        <end position="39"/>
    </location>
</feature>
<dbReference type="PANTHER" id="PTHR33048">
    <property type="entry name" value="PTH11-LIKE INTEGRAL MEMBRANE PROTEIN (AFU_ORTHOLOGUE AFUA_5G11245)"/>
    <property type="match status" value="1"/>
</dbReference>
<dbReference type="Proteomes" id="UP000799291">
    <property type="component" value="Unassembled WGS sequence"/>
</dbReference>
<feature type="domain" description="Rhodopsin" evidence="8">
    <location>
        <begin position="35"/>
        <end position="272"/>
    </location>
</feature>
<organism evidence="9 10">
    <name type="scientific">Lentithecium fluviatile CBS 122367</name>
    <dbReference type="NCBI Taxonomy" id="1168545"/>
    <lineage>
        <taxon>Eukaryota</taxon>
        <taxon>Fungi</taxon>
        <taxon>Dikarya</taxon>
        <taxon>Ascomycota</taxon>
        <taxon>Pezizomycotina</taxon>
        <taxon>Dothideomycetes</taxon>
        <taxon>Pleosporomycetidae</taxon>
        <taxon>Pleosporales</taxon>
        <taxon>Massarineae</taxon>
        <taxon>Lentitheciaceae</taxon>
        <taxon>Lentithecium</taxon>
    </lineage>
</organism>
<keyword evidence="2 7" id="KW-0812">Transmembrane</keyword>
<evidence type="ECO:0000256" key="5">
    <source>
        <dbReference type="ARBA" id="ARBA00038359"/>
    </source>
</evidence>
<keyword evidence="3 7" id="KW-1133">Transmembrane helix</keyword>
<accession>A0A6G1II63</accession>
<gene>
    <name evidence="9" type="ORF">K458DRAFT_491699</name>
</gene>
<dbReference type="GO" id="GO:0016020">
    <property type="term" value="C:membrane"/>
    <property type="evidence" value="ECO:0007669"/>
    <property type="project" value="UniProtKB-SubCell"/>
</dbReference>
<feature type="region of interest" description="Disordered" evidence="6">
    <location>
        <begin position="282"/>
        <end position="309"/>
    </location>
</feature>
<evidence type="ECO:0000256" key="4">
    <source>
        <dbReference type="ARBA" id="ARBA00023136"/>
    </source>
</evidence>
<evidence type="ECO:0000256" key="1">
    <source>
        <dbReference type="ARBA" id="ARBA00004141"/>
    </source>
</evidence>
<dbReference type="OrthoDB" id="5417844at2759"/>
<reference evidence="9" key="1">
    <citation type="journal article" date="2020" name="Stud. Mycol.">
        <title>101 Dothideomycetes genomes: a test case for predicting lifestyles and emergence of pathogens.</title>
        <authorList>
            <person name="Haridas S."/>
            <person name="Albert R."/>
            <person name="Binder M."/>
            <person name="Bloem J."/>
            <person name="Labutti K."/>
            <person name="Salamov A."/>
            <person name="Andreopoulos B."/>
            <person name="Baker S."/>
            <person name="Barry K."/>
            <person name="Bills G."/>
            <person name="Bluhm B."/>
            <person name="Cannon C."/>
            <person name="Castanera R."/>
            <person name="Culley D."/>
            <person name="Daum C."/>
            <person name="Ezra D."/>
            <person name="Gonzalez J."/>
            <person name="Henrissat B."/>
            <person name="Kuo A."/>
            <person name="Liang C."/>
            <person name="Lipzen A."/>
            <person name="Lutzoni F."/>
            <person name="Magnuson J."/>
            <person name="Mondo S."/>
            <person name="Nolan M."/>
            <person name="Ohm R."/>
            <person name="Pangilinan J."/>
            <person name="Park H.-J."/>
            <person name="Ramirez L."/>
            <person name="Alfaro M."/>
            <person name="Sun H."/>
            <person name="Tritt A."/>
            <person name="Yoshinaga Y."/>
            <person name="Zwiers L.-H."/>
            <person name="Turgeon B."/>
            <person name="Goodwin S."/>
            <person name="Spatafora J."/>
            <person name="Crous P."/>
            <person name="Grigoriev I."/>
        </authorList>
    </citation>
    <scope>NUCLEOTIDE SEQUENCE</scope>
    <source>
        <strain evidence="9">CBS 122367</strain>
    </source>
</reference>
<protein>
    <recommendedName>
        <fullName evidence="8">Rhodopsin domain-containing protein</fullName>
    </recommendedName>
</protein>
<sequence>MSTMISTEYLSESRQADLYAAVSITYAGALAAVGLRFWSRKIKGAKLWIDDWLIVLAQVCATAMLINIYWWVSRGYGKHREASGPNVDYDFFLGFFMAEIIYTFNITFVKYSILALYWRIFGRETIRWPVYVLTFIATAWCIAVLFLSIFTCVPPKAFWDKTMTNARCEVDQKMFLWGISIPNIITDAALLLLPMPYLLRLSTSWSQKRLLIGSFLLGGFVCIASIMRLISVIRQDQGPDPMWHWVDQGLWAITEGNFAIICACLPALRPVWMRLFRSTKTTPQQSTSAPRLWTIGGRGPSSGKRSRKNLDDSLLAPTINSTVHPFEPISDSNEEANEVIYAPTSGDYTARAKLENYELSKLESAQ</sequence>
<dbReference type="PANTHER" id="PTHR33048:SF47">
    <property type="entry name" value="INTEGRAL MEMBRANE PROTEIN-RELATED"/>
    <property type="match status" value="1"/>
</dbReference>
<evidence type="ECO:0000256" key="7">
    <source>
        <dbReference type="SAM" id="Phobius"/>
    </source>
</evidence>
<evidence type="ECO:0000313" key="10">
    <source>
        <dbReference type="Proteomes" id="UP000799291"/>
    </source>
</evidence>
<dbReference type="AlphaFoldDB" id="A0A6G1II63"/>
<proteinExistence type="inferred from homology"/>
<evidence type="ECO:0000256" key="2">
    <source>
        <dbReference type="ARBA" id="ARBA00022692"/>
    </source>
</evidence>
<feature type="transmembrane region" description="Helical" evidence="7">
    <location>
        <begin position="51"/>
        <end position="72"/>
    </location>
</feature>
<feature type="transmembrane region" description="Helical" evidence="7">
    <location>
        <begin position="130"/>
        <end position="154"/>
    </location>
</feature>
<dbReference type="InterPro" id="IPR052337">
    <property type="entry name" value="SAT4-like"/>
</dbReference>
<keyword evidence="4 7" id="KW-0472">Membrane</keyword>